<keyword evidence="4" id="KW-1185">Reference proteome</keyword>
<evidence type="ECO:0000313" key="3">
    <source>
        <dbReference type="EMBL" id="TLU72272.1"/>
    </source>
</evidence>
<dbReference type="Pfam" id="PF01590">
    <property type="entry name" value="GAF"/>
    <property type="match status" value="1"/>
</dbReference>
<dbReference type="InterPro" id="IPR003018">
    <property type="entry name" value="GAF"/>
</dbReference>
<dbReference type="InterPro" id="IPR029016">
    <property type="entry name" value="GAF-like_dom_sf"/>
</dbReference>
<evidence type="ECO:0000313" key="4">
    <source>
        <dbReference type="Proteomes" id="UP000305654"/>
    </source>
</evidence>
<accession>A0A5R9J3Z9</accession>
<reference evidence="3 4" key="1">
    <citation type="submission" date="2019-05" db="EMBL/GenBank/DDBJ databases">
        <authorList>
            <person name="Pankratov T."/>
            <person name="Grouzdev D."/>
        </authorList>
    </citation>
    <scope>NUCLEOTIDE SEQUENCE [LARGE SCALE GENOMIC DNA]</scope>
    <source>
        <strain evidence="3 4">KEBCLARHB70R</strain>
    </source>
</reference>
<dbReference type="SUPFAM" id="SSF55781">
    <property type="entry name" value="GAF domain-like"/>
    <property type="match status" value="1"/>
</dbReference>
<proteinExistence type="predicted"/>
<protein>
    <submittedName>
        <fullName evidence="3">Sigma-54-dependent Fis family transcriptional regulator</fullName>
    </submittedName>
</protein>
<sequence>MRIASASPTPSRAAGTESHAGRILAVAGDSSASARSALAASWVRSLNRYGLDPMDQRPPLTLTDCELREARERVEPLLRAAQANLDLLFHAVGGTGCCVLFTDRNGVPVDRRGAEGDNETFHRWGLWPGAVWSEQHEGTNGIGTCLAEERPLTIHRDEHFHSRNIGLSCTVAPIFDHEGKLAAALDVSSCRSDLTGAFVGLIATAVADAARRIEAQNFKQAFPDARIILAPDTDRCTTALLAVDADDLIIGATRAARAAYGITSGRLAKPLPASTILDRLADRPEDFEQAERGLLQRSLARAQGNVSAAAKALHISRATLHRKMNRLGLHPNRRT</sequence>
<dbReference type="InterPro" id="IPR009057">
    <property type="entry name" value="Homeodomain-like_sf"/>
</dbReference>
<dbReference type="Gene3D" id="3.30.450.40">
    <property type="match status" value="1"/>
</dbReference>
<dbReference type="GO" id="GO:0043565">
    <property type="term" value="F:sequence-specific DNA binding"/>
    <property type="evidence" value="ECO:0007669"/>
    <property type="project" value="InterPro"/>
</dbReference>
<feature type="domain" description="DNA binding HTH" evidence="2">
    <location>
        <begin position="288"/>
        <end position="326"/>
    </location>
</feature>
<organism evidence="3 4">
    <name type="scientific">Lichenicoccus roseus</name>
    <dbReference type="NCBI Taxonomy" id="2683649"/>
    <lineage>
        <taxon>Bacteria</taxon>
        <taxon>Pseudomonadati</taxon>
        <taxon>Pseudomonadota</taxon>
        <taxon>Alphaproteobacteria</taxon>
        <taxon>Acetobacterales</taxon>
        <taxon>Acetobacteraceae</taxon>
        <taxon>Lichenicoccus</taxon>
    </lineage>
</organism>
<name>A0A5R9J3Z9_9PROT</name>
<dbReference type="InterPro" id="IPR002197">
    <property type="entry name" value="HTH_Fis"/>
</dbReference>
<evidence type="ECO:0000259" key="2">
    <source>
        <dbReference type="Pfam" id="PF02954"/>
    </source>
</evidence>
<dbReference type="SUPFAM" id="SSF46689">
    <property type="entry name" value="Homeodomain-like"/>
    <property type="match status" value="1"/>
</dbReference>
<dbReference type="Gene3D" id="1.10.10.60">
    <property type="entry name" value="Homeodomain-like"/>
    <property type="match status" value="1"/>
</dbReference>
<dbReference type="EMBL" id="VCDI01000004">
    <property type="protein sequence ID" value="TLU72272.1"/>
    <property type="molecule type" value="Genomic_DNA"/>
</dbReference>
<feature type="domain" description="GAF" evidence="1">
    <location>
        <begin position="77"/>
        <end position="210"/>
    </location>
</feature>
<evidence type="ECO:0000259" key="1">
    <source>
        <dbReference type="Pfam" id="PF01590"/>
    </source>
</evidence>
<dbReference type="OrthoDB" id="9805953at2"/>
<dbReference type="Pfam" id="PF02954">
    <property type="entry name" value="HTH_8"/>
    <property type="match status" value="1"/>
</dbReference>
<dbReference type="AlphaFoldDB" id="A0A5R9J3Z9"/>
<dbReference type="PRINTS" id="PR01590">
    <property type="entry name" value="HTHFIS"/>
</dbReference>
<dbReference type="Proteomes" id="UP000305654">
    <property type="component" value="Unassembled WGS sequence"/>
</dbReference>
<comment type="caution">
    <text evidence="3">The sequence shown here is derived from an EMBL/GenBank/DDBJ whole genome shotgun (WGS) entry which is preliminary data.</text>
</comment>
<gene>
    <name evidence="3" type="ORF">FE263_13720</name>
</gene>